<dbReference type="FunFam" id="3.40.50.980:FF:000001">
    <property type="entry name" value="Non-ribosomal peptide synthetase"/>
    <property type="match status" value="1"/>
</dbReference>
<dbReference type="PROSITE" id="PS50075">
    <property type="entry name" value="CARRIER"/>
    <property type="match status" value="2"/>
</dbReference>
<dbReference type="Pfam" id="PF18563">
    <property type="entry name" value="TubC_N"/>
    <property type="match status" value="1"/>
</dbReference>
<evidence type="ECO:0000256" key="3">
    <source>
        <dbReference type="ARBA" id="ARBA00022450"/>
    </source>
</evidence>
<keyword evidence="5" id="KW-0677">Repeat</keyword>
<evidence type="ECO:0000256" key="2">
    <source>
        <dbReference type="ARBA" id="ARBA00006432"/>
    </source>
</evidence>
<dbReference type="InterPro" id="IPR025110">
    <property type="entry name" value="AMP-bd_C"/>
</dbReference>
<dbReference type="InterPro" id="IPR023213">
    <property type="entry name" value="CAT-like_dom_sf"/>
</dbReference>
<dbReference type="Pfam" id="PF13193">
    <property type="entry name" value="AMP-binding_C"/>
    <property type="match status" value="2"/>
</dbReference>
<organism evidence="7 8">
    <name type="scientific">Fulvivirga marina</name>
    <dbReference type="NCBI Taxonomy" id="2494733"/>
    <lineage>
        <taxon>Bacteria</taxon>
        <taxon>Pseudomonadati</taxon>
        <taxon>Bacteroidota</taxon>
        <taxon>Cytophagia</taxon>
        <taxon>Cytophagales</taxon>
        <taxon>Fulvivirgaceae</taxon>
        <taxon>Fulvivirga</taxon>
    </lineage>
</organism>
<dbReference type="GO" id="GO:0003824">
    <property type="term" value="F:catalytic activity"/>
    <property type="evidence" value="ECO:0007669"/>
    <property type="project" value="InterPro"/>
</dbReference>
<dbReference type="SUPFAM" id="SSF47336">
    <property type="entry name" value="ACP-like"/>
    <property type="match status" value="2"/>
</dbReference>
<comment type="caution">
    <text evidence="7">The sequence shown here is derived from an EMBL/GenBank/DDBJ whole genome shotgun (WGS) entry which is preliminary data.</text>
</comment>
<sequence>MRVGELLEKLKASNITLRLVDGQLKVKAPVGALTPDIKQALQENKQAILDLLGNASQPKLPAIVPVAEADWYEVSHAQKQLWLVNHYKSAKTSYNISGVFSVEGELDIALFERAVYQLASRHEILRTTFITIEGEPKQRISEKPEINLETFDLVNENDATGKLDQIIKDDSDALFDLATGPLWRLKFVRLGENKHYIIINMHHIISDAWSMNVIFNEVLTNYSALRSDNNYSLPPLNIQYKDYAAWQLSLLKGDYLKETEAYWLNQFKGKSTVLDLPLDYTRPQGKTFEGRSVDITFDEELTGRIEKFAKAHKASSFILLVAAVKSLLYRYTGQSEIVVGTTTSGRTNYDLESQIGYYINTLALRSTVNGEDSFETLLNQVNRNTLQAFKHELYPFDKLVETLQLNPDAGRSPLFDVLVEFVDMDEGAQTNPDEDLIIQPVNGQNTISKFDLSFRFIKSGQRLTFYLEYKTALFKEDKAQMISTHFQQLLKTVIEDSSISVQSLDYFSSGEIQKLQAFECGERALIGEETVVDSFKAQVRKTPDADAVLFGNVKLTYKELDEKSDQLAARLIEQYEEGKKPVVALLMDPSELLLIGMWGILKANAVVLPLSTNQPLTRTAFYLADAQVDLVITHSDFMFDLPEDFKGEIMALDIELDTFKNTLPELIYHHDDLAYVIYTSGSTGTPKGVAVAHKSLTNYLKWANNYYFEGKSGFNFPLFTSVSFDLTFTSIFSTLTRGDAVVISPEKEVGVLLREMFDPENSRVQAVKMTPSHVSLLGGLQLTKTKVSHVILGGEEVRQSHYDFLKQLNSDIKIYNEYGPTETTIGCTVKLMSDDQDILSIGRQIVNTSIYILDSTMNRVPVGVEGEMYIGGDCLAKGYLNNPSLSENSFLPNPFKPGERLYKTGDYARWSPLGELLFSGRKDHQVKIRGNRIELEEIRQAILKYETIDEAVVIAKTDENQDKQLVAYYLSKNDQDSSEIAKHLRDLLPTYMVPNFLMQIEELPINNNGKLDTKALPDPFAVHGTTQKKAWQPAGPAETKLANIWKEVLNLDVVGAEDEFFQLGGDSLRATQMVVRIRQELGAPIELENIFDHSTIERLAAFVGSLAGEVHDTIPALEKQDLYEVSYAQRRLWILHTLGDAQTPYNLPGACIFKGGFDRSVFEQAIRFVIQRHEILRTTFVVVDGEPKQKIADHVNFDLAYTELPEGESQKNELDQLLEEFAYTRFDLENGPVFRAKLVGLSPERCCLFFVIHHIISDGWSMQVLVNEIAQVYQAMLNQMTPDLPPLRIQYKDYADWQRKQLSSQEFEAKNYWLDVFKQPIPVLDLPTDYLRPPIKTFEGKLFTEVIAAPFSDKLKELSQAHNTTLFTLLLSSVYGLLKYYSGQQDIIIGTPVAGRNHLELENQLGCFVNTLALRLDFDKNTSFNDLLDGVQSITRNAFKHQIYPFDELVDQLELDKDLSHSTLFDVMVQLQNEKGILSHEEYDDVLLMENYDVDFKYTKFDLSFNFRESHEGLVIEVEYNTDLFKSTTIERMVNHYTNLLTAVVEDSSLALEDIPFMNSSEEELVLKGFNTTSQPYPERLTLHQIFENQVDKSPNDIAVIFEDKQLTYSELNSAANQFAHHLLERFQVEEEDLVAVVLERSENMMIALLGILKAGAVYVPIDPEYPAERLEFIIQDTQAKAIVVDERKVLADKQLTLSNVISFAEDHAAISGANTENPNLTCAPNRLAYAIYTSGSTGRPKGTLIEHAGVVNRIDWMWKYCGFNTNDVIFQKTPYVFDVSVWEIFMTLCYGARLVLCKRETIYDPEQIADLIHKHKITTLHFVPTMLKIWLESIGGSDEVKLSSLKRVIASGEALLPEMVAKFYKIFDIPLHNLYGPTEASVDVSAYDTVSTDSIVPIGKPIANIRLYILDENKKPLPVGVNGGLYISGVGVARGYLNRPDLTREKFIDNPFAEPGYEKLYRTGDIAKWLPDGNIQLAGREDDQVKIKGFRIELGEISNVLLSHDGVKEALVVVKEDTQGEKYLAAYYIPKSEQEIDFIDFLRNKVPAYMVPAYFIPMESFPFTPNGKLDTRKLPAPAESIEEPQSEVYENELQECLAAVWKSVLGRKKITIDENFFSIGGDSIKSIQVVAKLHELKYKISTQDIFQFPTIRELSRVVSVKEGFADQSTVKGRVPLSPVQTQFFEKAKKHSNHYNQALMITSEQRMDKQVISTIFKKLIAHHDALRMSFKTRNNKIVQYNHALSYPLHIEEHDLQNSQSPQSELTAIAEELQASIDLAKGPLLKLGLFHMPDGDRLLMAIHHLVMDVVSWFILLGDLELLYRQHQEGSKLMLPPKDDSFKKWCERMADHAKNGLLPEERNYWKTLASKPLSHITLDFSDETNMNKDEQRENFRLSKEETENLTTKVGKAFNTEINDILLAALSLAVYRHFGLSQVAVAMESHGREELFSDININRTIGWFTNIYPVVLEVNDANDLSRYIKNIKEQMRHIPNKGLGYGLARYLAPEEAPENQWDIKPQMSFNYLGQMDAAVDNWSFGIASESYGATQSPENERDYVLEVTGAITDGELDMAVIYGARQFKPETMNLFMKHYQEALTEIIALCTEKKSTDITPSDLGYKNISMEQLENFFN</sequence>
<dbReference type="Pfam" id="PF00550">
    <property type="entry name" value="PP-binding"/>
    <property type="match status" value="2"/>
</dbReference>
<reference evidence="7" key="1">
    <citation type="submission" date="2021-01" db="EMBL/GenBank/DDBJ databases">
        <title>Fulvivirga kasyanovii gen. nov., sp nov., a novel member of the phylum Bacteroidetes isolated from seawater in a mussel farm.</title>
        <authorList>
            <person name="Zhao L.-H."/>
            <person name="Wang Z.-J."/>
        </authorList>
    </citation>
    <scope>NUCLEOTIDE SEQUENCE</scope>
    <source>
        <strain evidence="7">29W222</strain>
    </source>
</reference>
<dbReference type="NCBIfam" id="TIGR01733">
    <property type="entry name" value="AA-adenyl-dom"/>
    <property type="match status" value="2"/>
</dbReference>
<dbReference type="NCBIfam" id="NF003417">
    <property type="entry name" value="PRK04813.1"/>
    <property type="match status" value="2"/>
</dbReference>
<comment type="similarity">
    <text evidence="2">Belongs to the ATP-dependent AMP-binding enzyme family.</text>
</comment>
<dbReference type="PANTHER" id="PTHR45527:SF1">
    <property type="entry name" value="FATTY ACID SYNTHASE"/>
    <property type="match status" value="1"/>
</dbReference>
<dbReference type="NCBIfam" id="TIGR01720">
    <property type="entry name" value="NRPS-para261"/>
    <property type="match status" value="1"/>
</dbReference>
<dbReference type="Proteomes" id="UP000614216">
    <property type="component" value="Unassembled WGS sequence"/>
</dbReference>
<dbReference type="SUPFAM" id="SSF52777">
    <property type="entry name" value="CoA-dependent acyltransferases"/>
    <property type="match status" value="6"/>
</dbReference>
<dbReference type="FunFam" id="3.40.50.12780:FF:000012">
    <property type="entry name" value="Non-ribosomal peptide synthetase"/>
    <property type="match status" value="1"/>
</dbReference>
<dbReference type="Gene3D" id="1.10.1200.10">
    <property type="entry name" value="ACP-like"/>
    <property type="match status" value="2"/>
</dbReference>
<dbReference type="FunFam" id="3.30.300.30:FF:000010">
    <property type="entry name" value="Enterobactin synthetase component F"/>
    <property type="match status" value="1"/>
</dbReference>
<keyword evidence="8" id="KW-1185">Reference proteome</keyword>
<dbReference type="InterPro" id="IPR006162">
    <property type="entry name" value="Ppantetheine_attach_site"/>
</dbReference>
<dbReference type="InterPro" id="IPR009081">
    <property type="entry name" value="PP-bd_ACP"/>
</dbReference>
<evidence type="ECO:0000256" key="5">
    <source>
        <dbReference type="ARBA" id="ARBA00022737"/>
    </source>
</evidence>
<dbReference type="Gene3D" id="3.30.300.30">
    <property type="match status" value="2"/>
</dbReference>
<dbReference type="GO" id="GO:0031177">
    <property type="term" value="F:phosphopantetheine binding"/>
    <property type="evidence" value="ECO:0007669"/>
    <property type="project" value="InterPro"/>
</dbReference>
<gene>
    <name evidence="7" type="ORF">JMN32_22815</name>
</gene>
<dbReference type="InterPro" id="IPR020806">
    <property type="entry name" value="PKS_PP-bd"/>
</dbReference>
<dbReference type="Gene3D" id="1.10.10.1830">
    <property type="entry name" value="Non-ribosomal peptide synthase, adenylation domain"/>
    <property type="match status" value="1"/>
</dbReference>
<feature type="domain" description="Carrier" evidence="6">
    <location>
        <begin position="1032"/>
        <end position="1107"/>
    </location>
</feature>
<dbReference type="Pfam" id="PF00501">
    <property type="entry name" value="AMP-binding"/>
    <property type="match status" value="2"/>
</dbReference>
<dbReference type="InterPro" id="IPR020845">
    <property type="entry name" value="AMP-binding_CS"/>
</dbReference>
<keyword evidence="3" id="KW-0596">Phosphopantetheine</keyword>
<dbReference type="InterPro" id="IPR044894">
    <property type="entry name" value="TubC_N_sf"/>
</dbReference>
<dbReference type="Gene3D" id="3.30.559.10">
    <property type="entry name" value="Chloramphenicol acetyltransferase-like domain"/>
    <property type="match status" value="3"/>
</dbReference>
<dbReference type="FunFam" id="2.30.38.10:FF:000001">
    <property type="entry name" value="Non-ribosomal peptide synthetase PvdI"/>
    <property type="match status" value="1"/>
</dbReference>
<dbReference type="FunFam" id="3.40.50.980:FF:000002">
    <property type="entry name" value="Enterobactin synthetase component F"/>
    <property type="match status" value="1"/>
</dbReference>
<comment type="cofactor">
    <cofactor evidence="1">
        <name>pantetheine 4'-phosphate</name>
        <dbReference type="ChEBI" id="CHEBI:47942"/>
    </cofactor>
</comment>
<dbReference type="InterPro" id="IPR010071">
    <property type="entry name" value="AA_adenyl_dom"/>
</dbReference>
<dbReference type="PROSITE" id="PS00455">
    <property type="entry name" value="AMP_BINDING"/>
    <property type="match status" value="1"/>
</dbReference>
<evidence type="ECO:0000313" key="8">
    <source>
        <dbReference type="Proteomes" id="UP000614216"/>
    </source>
</evidence>
<dbReference type="GO" id="GO:0005737">
    <property type="term" value="C:cytoplasm"/>
    <property type="evidence" value="ECO:0007669"/>
    <property type="project" value="TreeGrafter"/>
</dbReference>
<evidence type="ECO:0000259" key="6">
    <source>
        <dbReference type="PROSITE" id="PS50075"/>
    </source>
</evidence>
<evidence type="ECO:0000256" key="4">
    <source>
        <dbReference type="ARBA" id="ARBA00022553"/>
    </source>
</evidence>
<dbReference type="EMBL" id="JAEUGD010000066">
    <property type="protein sequence ID" value="MBL6449162.1"/>
    <property type="molecule type" value="Genomic_DNA"/>
</dbReference>
<dbReference type="RefSeq" id="WP_202858697.1">
    <property type="nucleotide sequence ID" value="NZ_JAEUGD010000066.1"/>
</dbReference>
<dbReference type="GO" id="GO:0044550">
    <property type="term" value="P:secondary metabolite biosynthetic process"/>
    <property type="evidence" value="ECO:0007669"/>
    <property type="project" value="UniProtKB-ARBA"/>
</dbReference>
<dbReference type="Pfam" id="PF00668">
    <property type="entry name" value="Condensation"/>
    <property type="match status" value="3"/>
</dbReference>
<dbReference type="FunFam" id="1.10.1200.10:FF:000005">
    <property type="entry name" value="Nonribosomal peptide synthetase 1"/>
    <property type="match status" value="1"/>
</dbReference>
<dbReference type="InterPro" id="IPR041464">
    <property type="entry name" value="TubC_N"/>
</dbReference>
<dbReference type="InterPro" id="IPR000873">
    <property type="entry name" value="AMP-dep_synth/lig_dom"/>
</dbReference>
<dbReference type="InterPro" id="IPR045851">
    <property type="entry name" value="AMP-bd_C_sf"/>
</dbReference>
<dbReference type="PROSITE" id="PS00012">
    <property type="entry name" value="PHOSPHOPANTETHEINE"/>
    <property type="match status" value="2"/>
</dbReference>
<proteinExistence type="inferred from homology"/>
<protein>
    <submittedName>
        <fullName evidence="7">Amino acid adenylation domain-containing protein</fullName>
    </submittedName>
</protein>
<evidence type="ECO:0000256" key="1">
    <source>
        <dbReference type="ARBA" id="ARBA00001957"/>
    </source>
</evidence>
<dbReference type="CDD" id="cd19534">
    <property type="entry name" value="E_NRPS"/>
    <property type="match status" value="1"/>
</dbReference>
<dbReference type="SMART" id="SM00823">
    <property type="entry name" value="PKS_PP"/>
    <property type="match status" value="2"/>
</dbReference>
<dbReference type="InterPro" id="IPR001242">
    <property type="entry name" value="Condensation_dom"/>
</dbReference>
<dbReference type="CDD" id="cd05930">
    <property type="entry name" value="A_NRPS"/>
    <property type="match status" value="2"/>
</dbReference>
<dbReference type="Gene3D" id="2.30.38.10">
    <property type="entry name" value="Luciferase, Domain 3"/>
    <property type="match status" value="2"/>
</dbReference>
<feature type="domain" description="Carrier" evidence="6">
    <location>
        <begin position="2089"/>
        <end position="2163"/>
    </location>
</feature>
<dbReference type="CDD" id="cd19531">
    <property type="entry name" value="LCL_NRPS-like"/>
    <property type="match status" value="2"/>
</dbReference>
<evidence type="ECO:0000313" key="7">
    <source>
        <dbReference type="EMBL" id="MBL6449162.1"/>
    </source>
</evidence>
<dbReference type="InterPro" id="IPR010060">
    <property type="entry name" value="NRPS_synth"/>
</dbReference>
<dbReference type="Gene3D" id="3.40.50.980">
    <property type="match status" value="4"/>
</dbReference>
<dbReference type="PANTHER" id="PTHR45527">
    <property type="entry name" value="NONRIBOSOMAL PEPTIDE SYNTHETASE"/>
    <property type="match status" value="1"/>
</dbReference>
<accession>A0A937KDZ2</accession>
<dbReference type="GO" id="GO:0043041">
    <property type="term" value="P:amino acid activation for nonribosomal peptide biosynthetic process"/>
    <property type="evidence" value="ECO:0007669"/>
    <property type="project" value="TreeGrafter"/>
</dbReference>
<dbReference type="Gene3D" id="3.30.559.30">
    <property type="entry name" value="Nonribosomal peptide synthetase, condensation domain"/>
    <property type="match status" value="3"/>
</dbReference>
<dbReference type="SUPFAM" id="SSF56801">
    <property type="entry name" value="Acetyl-CoA synthetase-like"/>
    <property type="match status" value="2"/>
</dbReference>
<keyword evidence="4" id="KW-0597">Phosphoprotein</keyword>
<dbReference type="InterPro" id="IPR036736">
    <property type="entry name" value="ACP-like_sf"/>
</dbReference>
<name>A0A937KDZ2_9BACT</name>